<evidence type="ECO:0000256" key="1">
    <source>
        <dbReference type="SAM" id="MobiDB-lite"/>
    </source>
</evidence>
<reference evidence="2 3" key="1">
    <citation type="journal article" date="2023" name="Hortic Res">
        <title>Pangenome of water caltrop reveals structural variations and asymmetric subgenome divergence after allopolyploidization.</title>
        <authorList>
            <person name="Zhang X."/>
            <person name="Chen Y."/>
            <person name="Wang L."/>
            <person name="Yuan Y."/>
            <person name="Fang M."/>
            <person name="Shi L."/>
            <person name="Lu R."/>
            <person name="Comes H.P."/>
            <person name="Ma Y."/>
            <person name="Chen Y."/>
            <person name="Huang G."/>
            <person name="Zhou Y."/>
            <person name="Zheng Z."/>
            <person name="Qiu Y."/>
        </authorList>
    </citation>
    <scope>NUCLEOTIDE SEQUENCE [LARGE SCALE GENOMIC DNA]</scope>
    <source>
        <tissue evidence="2">Roots</tissue>
    </source>
</reference>
<organism evidence="2 3">
    <name type="scientific">Trapa incisa</name>
    <dbReference type="NCBI Taxonomy" id="236973"/>
    <lineage>
        <taxon>Eukaryota</taxon>
        <taxon>Viridiplantae</taxon>
        <taxon>Streptophyta</taxon>
        <taxon>Embryophyta</taxon>
        <taxon>Tracheophyta</taxon>
        <taxon>Spermatophyta</taxon>
        <taxon>Magnoliopsida</taxon>
        <taxon>eudicotyledons</taxon>
        <taxon>Gunneridae</taxon>
        <taxon>Pentapetalae</taxon>
        <taxon>rosids</taxon>
        <taxon>malvids</taxon>
        <taxon>Myrtales</taxon>
        <taxon>Lythraceae</taxon>
        <taxon>Trapa</taxon>
    </lineage>
</organism>
<evidence type="ECO:0000313" key="3">
    <source>
        <dbReference type="Proteomes" id="UP001345219"/>
    </source>
</evidence>
<name>A0AAN7PNT7_9MYRT</name>
<accession>A0AAN7PNT7</accession>
<protein>
    <submittedName>
        <fullName evidence="2">Uncharacterized protein</fullName>
    </submittedName>
</protein>
<keyword evidence="3" id="KW-1185">Reference proteome</keyword>
<dbReference type="EMBL" id="JAXIOK010000017">
    <property type="protein sequence ID" value="KAK4751606.1"/>
    <property type="molecule type" value="Genomic_DNA"/>
</dbReference>
<gene>
    <name evidence="2" type="ORF">SAY87_005088</name>
</gene>
<proteinExistence type="predicted"/>
<feature type="region of interest" description="Disordered" evidence="1">
    <location>
        <begin position="87"/>
        <end position="107"/>
    </location>
</feature>
<evidence type="ECO:0000313" key="2">
    <source>
        <dbReference type="EMBL" id="KAK4751606.1"/>
    </source>
</evidence>
<feature type="compositionally biased region" description="Basic and acidic residues" evidence="1">
    <location>
        <begin position="97"/>
        <end position="107"/>
    </location>
</feature>
<dbReference type="Proteomes" id="UP001345219">
    <property type="component" value="Chromosome 4"/>
</dbReference>
<dbReference type="AlphaFoldDB" id="A0AAN7PNT7"/>
<comment type="caution">
    <text evidence="2">The sequence shown here is derived from an EMBL/GenBank/DDBJ whole genome shotgun (WGS) entry which is preliminary data.</text>
</comment>
<sequence length="146" mass="17576">MLLEAMWRYRTVILDLSHEVFQCLWYFRPSFEFIFSHRHLQYLVHYLWDLHQEVGYYNGQKCRWELKRELTNGALAFSFNALNCGHHEQEPEEEGGEEQHIEHYPVGDPPRPDLHIDKLLHPFSRKHSDMSQARRYVKLHFPGSPS</sequence>